<gene>
    <name evidence="2" type="ORF">SI8410_07010319</name>
</gene>
<dbReference type="PANTHER" id="PTHR47512">
    <property type="entry name" value="EXPRESSED PROTEIN"/>
    <property type="match status" value="1"/>
</dbReference>
<name>A0A7I8KPB4_SPIIN</name>
<dbReference type="PANTHER" id="PTHR47512:SF3">
    <property type="entry name" value="CHALCONE-FLAVONONE ISOMERASE FAMILY PROTEIN"/>
    <property type="match status" value="1"/>
</dbReference>
<reference evidence="2" key="1">
    <citation type="submission" date="2020-02" db="EMBL/GenBank/DDBJ databases">
        <authorList>
            <person name="Scholz U."/>
            <person name="Mascher M."/>
            <person name="Fiebig A."/>
        </authorList>
    </citation>
    <scope>NUCLEOTIDE SEQUENCE</scope>
</reference>
<organism evidence="2 3">
    <name type="scientific">Spirodela intermedia</name>
    <name type="common">Intermediate duckweed</name>
    <dbReference type="NCBI Taxonomy" id="51605"/>
    <lineage>
        <taxon>Eukaryota</taxon>
        <taxon>Viridiplantae</taxon>
        <taxon>Streptophyta</taxon>
        <taxon>Embryophyta</taxon>
        <taxon>Tracheophyta</taxon>
        <taxon>Spermatophyta</taxon>
        <taxon>Magnoliopsida</taxon>
        <taxon>Liliopsida</taxon>
        <taxon>Araceae</taxon>
        <taxon>Lemnoideae</taxon>
        <taxon>Spirodela</taxon>
    </lineage>
</organism>
<feature type="compositionally biased region" description="Acidic residues" evidence="1">
    <location>
        <begin position="227"/>
        <end position="253"/>
    </location>
</feature>
<sequence length="327" mass="35338">METPSSTRRVTRSQASSLASEISGQEGGTTLNPQSSSSSSSRSRTAVLVDITNDSPIVGLAAASLKTPPSAAAGESKLWIGGRTPCSGEAILRGQVKNLLQKVEEEEGEPFLTFLGHLAPTTTNTPQIVCLSGDEPEPVPASPPAGEDGGYEFPEAAPNWRKEEEALDLTECFINRALLFDSPEESYSSFSLSARTSQETVCPEEVPTEEEDGCSSAWSLQAYDGSSLEDDDGSEWTEEDEEDDDEEEEDEDDVRLVDLCEGVRTMSMGQSELPEFAGKHTRFTYDSDGEIVAEVEVTTAAPSSVLRLRGMPAPEGKHLRFQEEEED</sequence>
<feature type="compositionally biased region" description="Low complexity" evidence="1">
    <location>
        <begin position="35"/>
        <end position="44"/>
    </location>
</feature>
<protein>
    <submittedName>
        <fullName evidence="2">Uncharacterized protein</fullName>
    </submittedName>
</protein>
<dbReference type="EMBL" id="LR746270">
    <property type="protein sequence ID" value="CAA7399649.1"/>
    <property type="molecule type" value="Genomic_DNA"/>
</dbReference>
<dbReference type="AlphaFoldDB" id="A0A7I8KPB4"/>
<evidence type="ECO:0000256" key="1">
    <source>
        <dbReference type="SAM" id="MobiDB-lite"/>
    </source>
</evidence>
<feature type="compositionally biased region" description="Low complexity" evidence="1">
    <location>
        <begin position="191"/>
        <end position="205"/>
    </location>
</feature>
<evidence type="ECO:0000313" key="2">
    <source>
        <dbReference type="EMBL" id="CAA7399649.1"/>
    </source>
</evidence>
<feature type="region of interest" description="Disordered" evidence="1">
    <location>
        <begin position="191"/>
        <end position="253"/>
    </location>
</feature>
<dbReference type="OrthoDB" id="162989at2759"/>
<feature type="region of interest" description="Disordered" evidence="1">
    <location>
        <begin position="1"/>
        <end position="46"/>
    </location>
</feature>
<feature type="compositionally biased region" description="Polar residues" evidence="1">
    <location>
        <begin position="1"/>
        <end position="34"/>
    </location>
</feature>
<accession>A0A7I8KPB4</accession>
<dbReference type="Proteomes" id="UP000663760">
    <property type="component" value="Chromosome 7"/>
</dbReference>
<proteinExistence type="predicted"/>
<keyword evidence="3" id="KW-1185">Reference proteome</keyword>
<evidence type="ECO:0000313" key="3">
    <source>
        <dbReference type="Proteomes" id="UP000663760"/>
    </source>
</evidence>